<proteinExistence type="predicted"/>
<dbReference type="EMBL" id="BKCJ010006983">
    <property type="protein sequence ID" value="GEU74957.1"/>
    <property type="molecule type" value="Genomic_DNA"/>
</dbReference>
<accession>A0A6L2MNP4</accession>
<organism evidence="1">
    <name type="scientific">Tanacetum cinerariifolium</name>
    <name type="common">Dalmatian daisy</name>
    <name type="synonym">Chrysanthemum cinerariifolium</name>
    <dbReference type="NCBI Taxonomy" id="118510"/>
    <lineage>
        <taxon>Eukaryota</taxon>
        <taxon>Viridiplantae</taxon>
        <taxon>Streptophyta</taxon>
        <taxon>Embryophyta</taxon>
        <taxon>Tracheophyta</taxon>
        <taxon>Spermatophyta</taxon>
        <taxon>Magnoliopsida</taxon>
        <taxon>eudicotyledons</taxon>
        <taxon>Gunneridae</taxon>
        <taxon>Pentapetalae</taxon>
        <taxon>asterids</taxon>
        <taxon>campanulids</taxon>
        <taxon>Asterales</taxon>
        <taxon>Asteraceae</taxon>
        <taxon>Asteroideae</taxon>
        <taxon>Anthemideae</taxon>
        <taxon>Anthemidinae</taxon>
        <taxon>Tanacetum</taxon>
    </lineage>
</organism>
<dbReference type="CDD" id="cd09272">
    <property type="entry name" value="RNase_HI_RT_Ty1"/>
    <property type="match status" value="1"/>
</dbReference>
<dbReference type="AlphaFoldDB" id="A0A6L2MNP4"/>
<evidence type="ECO:0000313" key="1">
    <source>
        <dbReference type="EMBL" id="GEU74957.1"/>
    </source>
</evidence>
<evidence type="ECO:0008006" key="2">
    <source>
        <dbReference type="Google" id="ProtNLM"/>
    </source>
</evidence>
<name>A0A6L2MNP4_TANCI</name>
<reference evidence="1" key="1">
    <citation type="journal article" date="2019" name="Sci. Rep.">
        <title>Draft genome of Tanacetum cinerariifolium, the natural source of mosquito coil.</title>
        <authorList>
            <person name="Yamashiro T."/>
            <person name="Shiraishi A."/>
            <person name="Satake H."/>
            <person name="Nakayama K."/>
        </authorList>
    </citation>
    <scope>NUCLEOTIDE SEQUENCE</scope>
</reference>
<sequence>MNRDVDLLKAVDEEQTKKAIEEPERYYGFVIGRVDLSEPITYHEAVYENEVAHCQDAIKTEMQSMYDNQVWELVDLPLTDIAYVIILTSMYQTNPGVKHRGAVKNILTYFKRTKDHVEIFCDNIGALAQDKEPIEHHKTKHILCKFHILREIMKRGYVTIKMIPTEDNDVDPLIKPLPHDKHYRHAKFFIMKYID</sequence>
<gene>
    <name evidence="1" type="ORF">Tci_046935</name>
</gene>
<comment type="caution">
    <text evidence="1">The sequence shown here is derived from an EMBL/GenBank/DDBJ whole genome shotgun (WGS) entry which is preliminary data.</text>
</comment>
<protein>
    <recommendedName>
        <fullName evidence="2">Copia protein</fullName>
    </recommendedName>
</protein>